<dbReference type="SUPFAM" id="SSF55785">
    <property type="entry name" value="PYP-like sensor domain (PAS domain)"/>
    <property type="match status" value="1"/>
</dbReference>
<dbReference type="Pfam" id="PF00989">
    <property type="entry name" value="PAS"/>
    <property type="match status" value="1"/>
</dbReference>
<evidence type="ECO:0000259" key="5">
    <source>
        <dbReference type="PROSITE" id="PS50045"/>
    </source>
</evidence>
<keyword evidence="2" id="KW-0067">ATP-binding</keyword>
<dbReference type="InterPro" id="IPR025944">
    <property type="entry name" value="Sigma_54_int_dom_CS"/>
</dbReference>
<dbReference type="PROSITE" id="PS50045">
    <property type="entry name" value="SIGMA54_INTERACT_4"/>
    <property type="match status" value="1"/>
</dbReference>
<dbReference type="Gene3D" id="3.30.450.20">
    <property type="entry name" value="PAS domain"/>
    <property type="match status" value="1"/>
</dbReference>
<feature type="domain" description="Sigma-54 factor interaction" evidence="5">
    <location>
        <begin position="284"/>
        <end position="495"/>
    </location>
</feature>
<dbReference type="InterPro" id="IPR009057">
    <property type="entry name" value="Homeodomain-like_sf"/>
</dbReference>
<dbReference type="GO" id="GO:0043565">
    <property type="term" value="F:sequence-specific DNA binding"/>
    <property type="evidence" value="ECO:0007669"/>
    <property type="project" value="InterPro"/>
</dbReference>
<sequence>METFLNKLVQLELGEESLAVGDWMTTQFISVDEKTTIEEALQLQQKLIIVVDEKRQFIGVMNDASLRDAYEQCIESSAPVKNIARRDGIQTVGEDMTLPQLLHTAEMIDLYVVQNEVGEVLGLLTKETVVKHIIRMLENDLHDERMSAILSVILEKAYEGIAVVDENGYLIEFNEAYSNFTGVPREEALGRHVTEVIENTNLHETVQKGMPERGVIQNIQGQDMIVHRIPIWHNGKVVAAIGMLIFEGVSQVYRIYESLQLQNVKMSQKQELHTEKEMASLEEIVGVSKEIFQLKRLARKAARTKVPVFLTGESGTGKKAFGEGIHQLSSRRDEVFIAFDCRSYEPERVKQMLFRRIQEADGGTLFLENIDVLPADTQYELLEFLEEGKGNVLVDQQIDVRLIVASSTTVDELLHSKQFDRRLFETLSIVHLDIPPLRNRQEDIPILLAHYMQQLCMKHRVPEKTFTSEVVQALMNYEWPGNVRELVNSIERVITLSDDEIIQVEDLDWLLTEKKEQLSTHVDSVSVNLEQFKEKQGENERELIISLLKKTGGNKSKTAELLGIHRTTLYKKLKKYNIDA</sequence>
<dbReference type="InterPro" id="IPR013767">
    <property type="entry name" value="PAS_fold"/>
</dbReference>
<dbReference type="InterPro" id="IPR046342">
    <property type="entry name" value="CBS_dom_sf"/>
</dbReference>
<dbReference type="AlphaFoldDB" id="A0A8J7KGH0"/>
<evidence type="ECO:0000313" key="8">
    <source>
        <dbReference type="Proteomes" id="UP000622653"/>
    </source>
</evidence>
<evidence type="ECO:0000256" key="3">
    <source>
        <dbReference type="ARBA" id="ARBA00023015"/>
    </source>
</evidence>
<comment type="caution">
    <text evidence="7">The sequence shown here is derived from an EMBL/GenBank/DDBJ whole genome shotgun (WGS) entry which is preliminary data.</text>
</comment>
<evidence type="ECO:0000256" key="1">
    <source>
        <dbReference type="ARBA" id="ARBA00022741"/>
    </source>
</evidence>
<feature type="domain" description="PAS" evidence="6">
    <location>
        <begin position="146"/>
        <end position="197"/>
    </location>
</feature>
<evidence type="ECO:0000256" key="4">
    <source>
        <dbReference type="ARBA" id="ARBA00023163"/>
    </source>
</evidence>
<dbReference type="Gene3D" id="3.10.580.10">
    <property type="entry name" value="CBS-domain"/>
    <property type="match status" value="1"/>
</dbReference>
<dbReference type="Gene3D" id="3.40.50.300">
    <property type="entry name" value="P-loop containing nucleotide triphosphate hydrolases"/>
    <property type="match status" value="1"/>
</dbReference>
<proteinExistence type="predicted"/>
<gene>
    <name evidence="7" type="ORF">IRY55_00305</name>
</gene>
<dbReference type="Gene3D" id="1.10.8.60">
    <property type="match status" value="1"/>
</dbReference>
<dbReference type="SMART" id="SM00091">
    <property type="entry name" value="PAS"/>
    <property type="match status" value="1"/>
</dbReference>
<dbReference type="InterPro" id="IPR002197">
    <property type="entry name" value="HTH_Fis"/>
</dbReference>
<dbReference type="PROSITE" id="PS50112">
    <property type="entry name" value="PAS"/>
    <property type="match status" value="1"/>
</dbReference>
<protein>
    <submittedName>
        <fullName evidence="7">Sigma 54-interacting transcriptional regulator</fullName>
    </submittedName>
</protein>
<reference evidence="7" key="1">
    <citation type="submission" date="2020-11" db="EMBL/GenBank/DDBJ databases">
        <title>Multidrug resistant novel bacterium Savagea serpentis sp. nov., isolated from the scats of a vine snake (Ahaetulla nasuta).</title>
        <authorList>
            <person name="Venkata Ramana V."/>
            <person name="Vikas Patil S."/>
            <person name="Yogita Lugani V."/>
        </authorList>
    </citation>
    <scope>NUCLEOTIDE SEQUENCE</scope>
    <source>
        <strain evidence="7">SN6</strain>
    </source>
</reference>
<evidence type="ECO:0000313" key="7">
    <source>
        <dbReference type="EMBL" id="MBF4499783.1"/>
    </source>
</evidence>
<dbReference type="SUPFAM" id="SSF54631">
    <property type="entry name" value="CBS-domain pair"/>
    <property type="match status" value="1"/>
</dbReference>
<dbReference type="Pfam" id="PF25601">
    <property type="entry name" value="AAA_lid_14"/>
    <property type="match status" value="1"/>
</dbReference>
<dbReference type="Pfam" id="PF00571">
    <property type="entry name" value="CBS"/>
    <property type="match status" value="1"/>
</dbReference>
<keyword evidence="4" id="KW-0804">Transcription</keyword>
<dbReference type="Pfam" id="PF02954">
    <property type="entry name" value="HTH_8"/>
    <property type="match status" value="1"/>
</dbReference>
<dbReference type="PANTHER" id="PTHR32071:SF57">
    <property type="entry name" value="C4-DICARBOXYLATE TRANSPORT TRANSCRIPTIONAL REGULATORY PROTEIN DCTD"/>
    <property type="match status" value="1"/>
</dbReference>
<evidence type="ECO:0000256" key="2">
    <source>
        <dbReference type="ARBA" id="ARBA00022840"/>
    </source>
</evidence>
<keyword evidence="8" id="KW-1185">Reference proteome</keyword>
<dbReference type="EMBL" id="JADKPV010000001">
    <property type="protein sequence ID" value="MBF4499783.1"/>
    <property type="molecule type" value="Genomic_DNA"/>
</dbReference>
<accession>A0A8J7KGH0</accession>
<dbReference type="PANTHER" id="PTHR32071">
    <property type="entry name" value="TRANSCRIPTIONAL REGULATORY PROTEIN"/>
    <property type="match status" value="1"/>
</dbReference>
<dbReference type="SMART" id="SM00382">
    <property type="entry name" value="AAA"/>
    <property type="match status" value="1"/>
</dbReference>
<dbReference type="InterPro" id="IPR000014">
    <property type="entry name" value="PAS"/>
</dbReference>
<dbReference type="InterPro" id="IPR002078">
    <property type="entry name" value="Sigma_54_int"/>
</dbReference>
<dbReference type="InterPro" id="IPR027417">
    <property type="entry name" value="P-loop_NTPase"/>
</dbReference>
<name>A0A8J7KGH0_9BACL</name>
<dbReference type="CDD" id="cd02205">
    <property type="entry name" value="CBS_pair_SF"/>
    <property type="match status" value="1"/>
</dbReference>
<dbReference type="SUPFAM" id="SSF46689">
    <property type="entry name" value="Homeodomain-like"/>
    <property type="match status" value="1"/>
</dbReference>
<dbReference type="InterPro" id="IPR035965">
    <property type="entry name" value="PAS-like_dom_sf"/>
</dbReference>
<keyword evidence="3" id="KW-0805">Transcription regulation</keyword>
<dbReference type="GO" id="GO:0005524">
    <property type="term" value="F:ATP binding"/>
    <property type="evidence" value="ECO:0007669"/>
    <property type="project" value="UniProtKB-KW"/>
</dbReference>
<dbReference type="InterPro" id="IPR003593">
    <property type="entry name" value="AAA+_ATPase"/>
</dbReference>
<dbReference type="Gene3D" id="1.10.10.60">
    <property type="entry name" value="Homeodomain-like"/>
    <property type="match status" value="1"/>
</dbReference>
<organism evidence="7 8">
    <name type="scientific">Savagea serpentis</name>
    <dbReference type="NCBI Taxonomy" id="2785297"/>
    <lineage>
        <taxon>Bacteria</taxon>
        <taxon>Bacillati</taxon>
        <taxon>Bacillota</taxon>
        <taxon>Bacilli</taxon>
        <taxon>Bacillales</taxon>
        <taxon>Caryophanaceae</taxon>
        <taxon>Savagea</taxon>
    </lineage>
</organism>
<dbReference type="PROSITE" id="PS00675">
    <property type="entry name" value="SIGMA54_INTERACT_1"/>
    <property type="match status" value="1"/>
</dbReference>
<dbReference type="RefSeq" id="WP_194561268.1">
    <property type="nucleotide sequence ID" value="NZ_JADKPV010000001.1"/>
</dbReference>
<dbReference type="PROSITE" id="PS00688">
    <property type="entry name" value="SIGMA54_INTERACT_3"/>
    <property type="match status" value="1"/>
</dbReference>
<dbReference type="GO" id="GO:0006355">
    <property type="term" value="P:regulation of DNA-templated transcription"/>
    <property type="evidence" value="ECO:0007669"/>
    <property type="project" value="InterPro"/>
</dbReference>
<dbReference type="Pfam" id="PF14532">
    <property type="entry name" value="Sigma54_activ_2"/>
    <property type="match status" value="1"/>
</dbReference>
<dbReference type="InterPro" id="IPR000644">
    <property type="entry name" value="CBS_dom"/>
</dbReference>
<dbReference type="NCBIfam" id="TIGR00229">
    <property type="entry name" value="sensory_box"/>
    <property type="match status" value="1"/>
</dbReference>
<dbReference type="Proteomes" id="UP000622653">
    <property type="component" value="Unassembled WGS sequence"/>
</dbReference>
<dbReference type="CDD" id="cd00009">
    <property type="entry name" value="AAA"/>
    <property type="match status" value="1"/>
</dbReference>
<dbReference type="PRINTS" id="PR01590">
    <property type="entry name" value="HTHFIS"/>
</dbReference>
<keyword evidence="1" id="KW-0547">Nucleotide-binding</keyword>
<dbReference type="InterPro" id="IPR025662">
    <property type="entry name" value="Sigma_54_int_dom_ATP-bd_1"/>
</dbReference>
<dbReference type="CDD" id="cd00130">
    <property type="entry name" value="PAS"/>
    <property type="match status" value="1"/>
</dbReference>
<evidence type="ECO:0000259" key="6">
    <source>
        <dbReference type="PROSITE" id="PS50112"/>
    </source>
</evidence>
<dbReference type="InterPro" id="IPR058031">
    <property type="entry name" value="AAA_lid_NorR"/>
</dbReference>
<dbReference type="SUPFAM" id="SSF52540">
    <property type="entry name" value="P-loop containing nucleoside triphosphate hydrolases"/>
    <property type="match status" value="1"/>
</dbReference>